<dbReference type="GO" id="GO:0006873">
    <property type="term" value="P:intracellular monoatomic ion homeostasis"/>
    <property type="evidence" value="ECO:0007669"/>
    <property type="project" value="Ensembl"/>
</dbReference>
<comment type="subcellular location">
    <subcellularLocation>
        <location evidence="2">Membrane</location>
        <topology evidence="2">Multi-pass membrane protein</topology>
    </subcellularLocation>
</comment>
<reference evidence="18 19" key="1">
    <citation type="journal article" date="2011" name="Nature">
        <title>A high-resolution map of human evolutionary constraint using 29 mammals.</title>
        <authorList>
            <person name="Lindblad-Toh K."/>
            <person name="Garber M."/>
            <person name="Zuk O."/>
            <person name="Lin M.F."/>
            <person name="Parker B.J."/>
            <person name="Washietl S."/>
            <person name="Kheradpour P."/>
            <person name="Ernst J."/>
            <person name="Jordan G."/>
            <person name="Mauceli E."/>
            <person name="Ward L.D."/>
            <person name="Lowe C.B."/>
            <person name="Holloway A.K."/>
            <person name="Clamp M."/>
            <person name="Gnerre S."/>
            <person name="Alfoldi J."/>
            <person name="Beal K."/>
            <person name="Chang J."/>
            <person name="Clawson H."/>
            <person name="Cuff J."/>
            <person name="Di Palma F."/>
            <person name="Fitzgerald S."/>
            <person name="Flicek P."/>
            <person name="Guttman M."/>
            <person name="Hubisz M.J."/>
            <person name="Jaffe D.B."/>
            <person name="Jungreis I."/>
            <person name="Kent W.J."/>
            <person name="Kostka D."/>
            <person name="Lara M."/>
            <person name="Martins A.L."/>
            <person name="Massingham T."/>
            <person name="Moltke I."/>
            <person name="Raney B.J."/>
            <person name="Rasmussen M.D."/>
            <person name="Robinson J."/>
            <person name="Stark A."/>
            <person name="Vilella A.J."/>
            <person name="Wen J."/>
            <person name="Xie X."/>
            <person name="Zody M.C."/>
            <person name="Baldwin J."/>
            <person name="Bloom T."/>
            <person name="Chin C.W."/>
            <person name="Heiman D."/>
            <person name="Nicol R."/>
            <person name="Nusbaum C."/>
            <person name="Young S."/>
            <person name="Wilkinson J."/>
            <person name="Worley K.C."/>
            <person name="Kovar C.L."/>
            <person name="Muzny D.M."/>
            <person name="Gibbs R.A."/>
            <person name="Cree A."/>
            <person name="Dihn H.H."/>
            <person name="Fowler G."/>
            <person name="Jhangiani S."/>
            <person name="Joshi V."/>
            <person name="Lee S."/>
            <person name="Lewis L.R."/>
            <person name="Nazareth L.V."/>
            <person name="Okwuonu G."/>
            <person name="Santibanez J."/>
            <person name="Warren W.C."/>
            <person name="Mardis E.R."/>
            <person name="Weinstock G.M."/>
            <person name="Wilson R.K."/>
            <person name="Delehaunty K."/>
            <person name="Dooling D."/>
            <person name="Fronik C."/>
            <person name="Fulton L."/>
            <person name="Fulton B."/>
            <person name="Graves T."/>
            <person name="Minx P."/>
            <person name="Sodergren E."/>
            <person name="Birney E."/>
            <person name="Margulies E.H."/>
            <person name="Herrero J."/>
            <person name="Green E.D."/>
            <person name="Haussler D."/>
            <person name="Siepel A."/>
            <person name="Goldman N."/>
            <person name="Pollard K.S."/>
            <person name="Pedersen J.S."/>
            <person name="Lander E.S."/>
            <person name="Kellis M."/>
        </authorList>
    </citation>
    <scope>NUCLEOTIDE SEQUENCE [LARGE SCALE GENOMIC DNA]</scope>
</reference>
<keyword evidence="4" id="KW-0813">Transport</keyword>
<dbReference type="EMBL" id="AAPE02025984">
    <property type="status" value="NOT_ANNOTATED_CDS"/>
    <property type="molecule type" value="Genomic_DNA"/>
</dbReference>
<dbReference type="OMA" id="TNMRIRF"/>
<dbReference type="GO" id="GO:0022840">
    <property type="term" value="F:leak channel activity"/>
    <property type="evidence" value="ECO:0007669"/>
    <property type="project" value="Ensembl"/>
</dbReference>
<dbReference type="PANTHER" id="PTHR11730:SF32">
    <property type="entry name" value="AMMONIUM TRANSPORTER RH TYPE A"/>
    <property type="match status" value="1"/>
</dbReference>
<evidence type="ECO:0000256" key="4">
    <source>
        <dbReference type="ARBA" id="ARBA00022448"/>
    </source>
</evidence>
<dbReference type="GO" id="GO:0030506">
    <property type="term" value="F:ankyrin binding"/>
    <property type="evidence" value="ECO:0007669"/>
    <property type="project" value="Ensembl"/>
</dbReference>
<dbReference type="GO" id="GO:0005886">
    <property type="term" value="C:plasma membrane"/>
    <property type="evidence" value="ECO:0007669"/>
    <property type="project" value="Ensembl"/>
</dbReference>
<dbReference type="EMBL" id="AAPE02025985">
    <property type="status" value="NOT_ANNOTATED_CDS"/>
    <property type="molecule type" value="Genomic_DNA"/>
</dbReference>
<evidence type="ECO:0000256" key="7">
    <source>
        <dbReference type="ARBA" id="ARBA00023136"/>
    </source>
</evidence>
<keyword evidence="5 16" id="KW-0812">Transmembrane</keyword>
<dbReference type="Ensembl" id="ENSMLUT00000012878.2">
    <property type="protein sequence ID" value="ENSMLUP00000011714.2"/>
    <property type="gene ID" value="ENSMLUG00000012875.2"/>
</dbReference>
<name>G1PLH9_MYOLU</name>
<dbReference type="AlphaFoldDB" id="G1PLH9"/>
<evidence type="ECO:0000313" key="18">
    <source>
        <dbReference type="Ensembl" id="ENSMLUP00000011714.2"/>
    </source>
</evidence>
<feature type="transmembrane region" description="Helical" evidence="16">
    <location>
        <begin position="182"/>
        <end position="200"/>
    </location>
</feature>
<sequence length="446" mass="48428">MSFATNMRFKFPLMAIGLEVAMIVLFGLFAIFNWCATAHWCTTKLFKTASNIVNHCYRYSLPLFQDVHVMIFVGFGFLMTFLKKYGFSSVGINLLIAALGLQWGTLMQGILHSHGHKIHIGIKNMINADFSTATVLISFGAVLGKISPLQMLIMTIIEIAVFAGNEHLVAEIFKATDIGASMTIHAFGAYFGLAVAGVLYRPGLRRGHDNEESVYHSDLFAMIGTLFLWIFWPSFNSAIAEAGDKEYRAVVNTYFSLAACVLTAYAFSSLVEHRGKLDMVHIQNATLAGGVAVGTCADMAIHPYVSMIIGSIAGMVSVLGFKFLTPVFATKLRIHDTCGVHNLHGLPGVVGGLAGIVAVVLGASDTFLGKHRTMRIFNFQSLCYFLLPRSTPAMQAAALGSSIGTALVGGLITGLILKLPIWGQPSDQNCYDDSVFWEVLCTVLNK</sequence>
<evidence type="ECO:0000256" key="2">
    <source>
        <dbReference type="ARBA" id="ARBA00004141"/>
    </source>
</evidence>
<comment type="catalytic activity">
    <reaction evidence="11">
        <text>methylamine(out) = methylamine(in)</text>
        <dbReference type="Rhea" id="RHEA:74391"/>
        <dbReference type="ChEBI" id="CHEBI:59338"/>
    </reaction>
</comment>
<dbReference type="Proteomes" id="UP000001074">
    <property type="component" value="Unassembled WGS sequence"/>
</dbReference>
<evidence type="ECO:0000256" key="16">
    <source>
        <dbReference type="SAM" id="Phobius"/>
    </source>
</evidence>
<evidence type="ECO:0000256" key="6">
    <source>
        <dbReference type="ARBA" id="ARBA00022989"/>
    </source>
</evidence>
<dbReference type="eggNOG" id="KOG3796">
    <property type="taxonomic scope" value="Eukaryota"/>
</dbReference>
<organism evidence="18 19">
    <name type="scientific">Myotis lucifugus</name>
    <name type="common">Little brown bat</name>
    <dbReference type="NCBI Taxonomy" id="59463"/>
    <lineage>
        <taxon>Eukaryota</taxon>
        <taxon>Metazoa</taxon>
        <taxon>Chordata</taxon>
        <taxon>Craniata</taxon>
        <taxon>Vertebrata</taxon>
        <taxon>Euteleostomi</taxon>
        <taxon>Mammalia</taxon>
        <taxon>Eutheria</taxon>
        <taxon>Laurasiatheria</taxon>
        <taxon>Chiroptera</taxon>
        <taxon>Yangochiroptera</taxon>
        <taxon>Vespertilionidae</taxon>
        <taxon>Myotis</taxon>
    </lineage>
</organism>
<gene>
    <name evidence="18" type="primary">RHAG</name>
</gene>
<evidence type="ECO:0000256" key="5">
    <source>
        <dbReference type="ARBA" id="ARBA00022692"/>
    </source>
</evidence>
<comment type="catalytic activity">
    <reaction evidence="10">
        <text>CO2(out) = CO2(in)</text>
        <dbReference type="Rhea" id="RHEA:74891"/>
        <dbReference type="ChEBI" id="CHEBI:16526"/>
    </reaction>
</comment>
<evidence type="ECO:0000256" key="3">
    <source>
        <dbReference type="ARBA" id="ARBA00011036"/>
    </source>
</evidence>
<reference evidence="18" key="3">
    <citation type="submission" date="2025-09" db="UniProtKB">
        <authorList>
            <consortium name="Ensembl"/>
        </authorList>
    </citation>
    <scope>IDENTIFICATION</scope>
</reference>
<comment type="catalytic activity">
    <reaction evidence="1">
        <text>NH4(+)(in) = NH4(+)(out)</text>
        <dbReference type="Rhea" id="RHEA:28747"/>
        <dbReference type="ChEBI" id="CHEBI:28938"/>
    </reaction>
</comment>
<evidence type="ECO:0000256" key="10">
    <source>
        <dbReference type="ARBA" id="ARBA00035761"/>
    </source>
</evidence>
<proteinExistence type="inferred from homology"/>
<dbReference type="Pfam" id="PF00909">
    <property type="entry name" value="Ammonium_transp"/>
    <property type="match status" value="1"/>
</dbReference>
<dbReference type="SUPFAM" id="SSF111352">
    <property type="entry name" value="Ammonium transporter"/>
    <property type="match status" value="1"/>
</dbReference>
<dbReference type="PRINTS" id="PR00342">
    <property type="entry name" value="RHESUSRHD"/>
</dbReference>
<feature type="transmembrane region" description="Helical" evidence="16">
    <location>
        <begin position="396"/>
        <end position="417"/>
    </location>
</feature>
<evidence type="ECO:0000256" key="15">
    <source>
        <dbReference type="ARBA" id="ARBA00046403"/>
    </source>
</evidence>
<dbReference type="EMBL" id="AAPE02025986">
    <property type="status" value="NOT_ANNOTATED_CDS"/>
    <property type="molecule type" value="Genomic_DNA"/>
</dbReference>
<keyword evidence="9" id="KW-0325">Glycoprotein</keyword>
<keyword evidence="8" id="KW-0924">Ammonia transport</keyword>
<evidence type="ECO:0000256" key="9">
    <source>
        <dbReference type="ARBA" id="ARBA00023180"/>
    </source>
</evidence>
<dbReference type="GeneTree" id="ENSGT00950000182844"/>
<feature type="domain" description="Ammonium transporter AmtB-like" evidence="17">
    <location>
        <begin position="23"/>
        <end position="434"/>
    </location>
</feature>
<dbReference type="InterPro" id="IPR002229">
    <property type="entry name" value="RhesusRHD"/>
</dbReference>
<dbReference type="GO" id="GO:0170014">
    <property type="term" value="C:ankyrin-1 complex"/>
    <property type="evidence" value="ECO:0007669"/>
    <property type="project" value="Ensembl"/>
</dbReference>
<feature type="transmembrane region" description="Helical" evidence="16">
    <location>
        <begin position="304"/>
        <end position="324"/>
    </location>
</feature>
<evidence type="ECO:0000313" key="19">
    <source>
        <dbReference type="Proteomes" id="UP000001074"/>
    </source>
</evidence>
<dbReference type="STRING" id="59463.ENSMLUP00000011714"/>
<feature type="transmembrane region" description="Helical" evidence="16">
    <location>
        <begin position="12"/>
        <end position="35"/>
    </location>
</feature>
<comment type="subunit">
    <text evidence="15">Homodimer. Heterotrimer; a RHCE monomer interacts with a RHAG homodimer. Component of the ankyrin-1 complex in the erythrocyte, composed of ANK1, RHCE, RHAG, SLC4A1, EPB42, GYPA, GYPB and AQP1. Interacts with GYPB (via the N-terminal); this interaction bridges the (RHAG)2(RHCE) heterotrimer with the SLC4A1 Band 3 I dimer complexed with GYPA.</text>
</comment>
<evidence type="ECO:0000256" key="14">
    <source>
        <dbReference type="ARBA" id="ARBA00042473"/>
    </source>
</evidence>
<feature type="transmembrane region" description="Helical" evidence="16">
    <location>
        <begin position="56"/>
        <end position="79"/>
    </location>
</feature>
<dbReference type="PANTHER" id="PTHR11730">
    <property type="entry name" value="AMMONIUM TRANSPORTER"/>
    <property type="match status" value="1"/>
</dbReference>
<feature type="transmembrane region" description="Helical" evidence="16">
    <location>
        <begin position="125"/>
        <end position="143"/>
    </location>
</feature>
<dbReference type="HOGENOM" id="CLU_021386_1_0_1"/>
<evidence type="ECO:0000259" key="17">
    <source>
        <dbReference type="Pfam" id="PF00909"/>
    </source>
</evidence>
<feature type="transmembrane region" description="Helical" evidence="16">
    <location>
        <begin position="251"/>
        <end position="271"/>
    </location>
</feature>
<comment type="similarity">
    <text evidence="3">Belongs to the ammonium transporter (TC 2.A.49) family. Rh subfamily.</text>
</comment>
<dbReference type="GO" id="GO:0035379">
    <property type="term" value="F:carbon dioxide transmembrane transporter activity"/>
    <property type="evidence" value="ECO:0007669"/>
    <property type="project" value="Ensembl"/>
</dbReference>
<keyword evidence="19" id="KW-1185">Reference proteome</keyword>
<dbReference type="GO" id="GO:0015200">
    <property type="term" value="F:methylammonium transmembrane transporter activity"/>
    <property type="evidence" value="ECO:0007669"/>
    <property type="project" value="Ensembl"/>
</dbReference>
<feature type="transmembrane region" description="Helical" evidence="16">
    <location>
        <begin position="220"/>
        <end position="239"/>
    </location>
</feature>
<keyword evidence="6 16" id="KW-1133">Transmembrane helix</keyword>
<dbReference type="InParanoid" id="G1PLH9"/>
<evidence type="ECO:0000256" key="1">
    <source>
        <dbReference type="ARBA" id="ARBA00000309"/>
    </source>
</evidence>
<dbReference type="InterPro" id="IPR024041">
    <property type="entry name" value="NH4_transpt_AmtB-like_dom"/>
</dbReference>
<dbReference type="FunCoup" id="G1PLH9">
    <property type="interactions" value="75"/>
</dbReference>
<evidence type="ECO:0000256" key="12">
    <source>
        <dbReference type="ARBA" id="ARBA00041037"/>
    </source>
</evidence>
<accession>G1PLH9</accession>
<evidence type="ECO:0000256" key="8">
    <source>
        <dbReference type="ARBA" id="ARBA00023177"/>
    </source>
</evidence>
<protein>
    <recommendedName>
        <fullName evidence="12">Ammonium transporter Rh type A</fullName>
    </recommendedName>
    <alternativeName>
        <fullName evidence="14">Erythrocyte membrane glycoprotein Rh50</fullName>
    </alternativeName>
    <alternativeName>
        <fullName evidence="13">Rhesus blood group family type A glycoprotein</fullName>
    </alternativeName>
</protein>
<evidence type="ECO:0000256" key="13">
    <source>
        <dbReference type="ARBA" id="ARBA00042104"/>
    </source>
</evidence>
<reference evidence="18" key="2">
    <citation type="submission" date="2025-08" db="UniProtKB">
        <authorList>
            <consortium name="Ensembl"/>
        </authorList>
    </citation>
    <scope>IDENTIFICATION</scope>
</reference>
<evidence type="ECO:0000256" key="11">
    <source>
        <dbReference type="ARBA" id="ARBA00036281"/>
    </source>
</evidence>
<feature type="transmembrane region" description="Helical" evidence="16">
    <location>
        <begin position="345"/>
        <end position="364"/>
    </location>
</feature>
<dbReference type="GO" id="GO:0008519">
    <property type="term" value="F:ammonium channel activity"/>
    <property type="evidence" value="ECO:0007669"/>
    <property type="project" value="Ensembl"/>
</dbReference>
<feature type="transmembrane region" description="Helical" evidence="16">
    <location>
        <begin position="85"/>
        <end position="104"/>
    </location>
</feature>
<dbReference type="Gene3D" id="1.10.3430.10">
    <property type="entry name" value="Ammonium transporter AmtB like domains"/>
    <property type="match status" value="1"/>
</dbReference>
<dbReference type="InterPro" id="IPR029020">
    <property type="entry name" value="Ammonium/urea_transptr"/>
</dbReference>
<keyword evidence="7 16" id="KW-0472">Membrane</keyword>
<dbReference type="GO" id="GO:0097272">
    <property type="term" value="P:ammonium homeostasis"/>
    <property type="evidence" value="ECO:0007669"/>
    <property type="project" value="TreeGrafter"/>
</dbReference>